<feature type="non-terminal residue" evidence="1">
    <location>
        <position position="1"/>
    </location>
</feature>
<evidence type="ECO:0000313" key="1">
    <source>
        <dbReference type="EMBL" id="GFD59671.1"/>
    </source>
</evidence>
<gene>
    <name evidence="1" type="ORF">Tci_931640</name>
</gene>
<dbReference type="EMBL" id="BKCJ011867861">
    <property type="protein sequence ID" value="GFD59671.1"/>
    <property type="molecule type" value="Genomic_DNA"/>
</dbReference>
<reference evidence="1" key="1">
    <citation type="journal article" date="2019" name="Sci. Rep.">
        <title>Draft genome of Tanacetum cinerariifolium, the natural source of mosquito coil.</title>
        <authorList>
            <person name="Yamashiro T."/>
            <person name="Shiraishi A."/>
            <person name="Satake H."/>
            <person name="Nakayama K."/>
        </authorList>
    </citation>
    <scope>NUCLEOTIDE SEQUENCE</scope>
</reference>
<protein>
    <submittedName>
        <fullName evidence="1">Uncharacterized protein</fullName>
    </submittedName>
</protein>
<sequence>YQLRAGYGPGPNCGADDVGHALAARNHLAAVSARRVALLEYREAAARLYYLLRL</sequence>
<accession>A0A699XRX3</accession>
<organism evidence="1">
    <name type="scientific">Tanacetum cinerariifolium</name>
    <name type="common">Dalmatian daisy</name>
    <name type="synonym">Chrysanthemum cinerariifolium</name>
    <dbReference type="NCBI Taxonomy" id="118510"/>
    <lineage>
        <taxon>Eukaryota</taxon>
        <taxon>Viridiplantae</taxon>
        <taxon>Streptophyta</taxon>
        <taxon>Embryophyta</taxon>
        <taxon>Tracheophyta</taxon>
        <taxon>Spermatophyta</taxon>
        <taxon>Magnoliopsida</taxon>
        <taxon>eudicotyledons</taxon>
        <taxon>Gunneridae</taxon>
        <taxon>Pentapetalae</taxon>
        <taxon>asterids</taxon>
        <taxon>campanulids</taxon>
        <taxon>Asterales</taxon>
        <taxon>Asteraceae</taxon>
        <taxon>Asteroideae</taxon>
        <taxon>Anthemideae</taxon>
        <taxon>Anthemidinae</taxon>
        <taxon>Tanacetum</taxon>
    </lineage>
</organism>
<comment type="caution">
    <text evidence="1">The sequence shown here is derived from an EMBL/GenBank/DDBJ whole genome shotgun (WGS) entry which is preliminary data.</text>
</comment>
<proteinExistence type="predicted"/>
<name>A0A699XRX3_TANCI</name>
<dbReference type="AlphaFoldDB" id="A0A699XRX3"/>
<feature type="non-terminal residue" evidence="1">
    <location>
        <position position="54"/>
    </location>
</feature>